<evidence type="ECO:0000256" key="10">
    <source>
        <dbReference type="ARBA" id="ARBA00023319"/>
    </source>
</evidence>
<evidence type="ECO:0000256" key="9">
    <source>
        <dbReference type="ARBA" id="ARBA00023180"/>
    </source>
</evidence>
<dbReference type="GO" id="GO:0031295">
    <property type="term" value="P:T cell costimulation"/>
    <property type="evidence" value="ECO:0007669"/>
    <property type="project" value="TreeGrafter"/>
</dbReference>
<keyword evidence="9" id="KW-0325">Glycoprotein</keyword>
<evidence type="ECO:0000256" key="4">
    <source>
        <dbReference type="ARBA" id="ARBA00022729"/>
    </source>
</evidence>
<dbReference type="PANTHER" id="PTHR25466:SF12">
    <property type="match status" value="1"/>
</dbReference>
<dbReference type="PANTHER" id="PTHR25466">
    <property type="entry name" value="T-LYMPHOCYTE ACTIVATION ANTIGEN"/>
    <property type="match status" value="1"/>
</dbReference>
<keyword evidence="10" id="KW-0393">Immunoglobulin domain</keyword>
<gene>
    <name evidence="13" type="ORF">J4Q44_G00060510</name>
</gene>
<comment type="subcellular location">
    <subcellularLocation>
        <location evidence="1">Cell membrane</location>
        <topology evidence="1">Single-pass type I membrane protein</topology>
    </subcellularLocation>
</comment>
<feature type="region of interest" description="Disordered" evidence="11">
    <location>
        <begin position="540"/>
        <end position="602"/>
    </location>
</feature>
<dbReference type="AlphaFoldDB" id="A0AAN8MBZ7"/>
<evidence type="ECO:0000256" key="2">
    <source>
        <dbReference type="ARBA" id="ARBA00022475"/>
    </source>
</evidence>
<keyword evidence="14" id="KW-1185">Reference proteome</keyword>
<dbReference type="Proteomes" id="UP001356427">
    <property type="component" value="Unassembled WGS sequence"/>
</dbReference>
<feature type="compositionally biased region" description="Polar residues" evidence="11">
    <location>
        <begin position="591"/>
        <end position="602"/>
    </location>
</feature>
<evidence type="ECO:0000256" key="8">
    <source>
        <dbReference type="ARBA" id="ARBA00023170"/>
    </source>
</evidence>
<comment type="caution">
    <text evidence="13">The sequence shown here is derived from an EMBL/GenBank/DDBJ whole genome shotgun (WGS) entry which is preliminary data.</text>
</comment>
<evidence type="ECO:0000256" key="7">
    <source>
        <dbReference type="ARBA" id="ARBA00023157"/>
    </source>
</evidence>
<evidence type="ECO:0000256" key="6">
    <source>
        <dbReference type="ARBA" id="ARBA00023136"/>
    </source>
</evidence>
<dbReference type="GO" id="GO:0042130">
    <property type="term" value="P:negative regulation of T cell proliferation"/>
    <property type="evidence" value="ECO:0007669"/>
    <property type="project" value="TreeGrafter"/>
</dbReference>
<accession>A0AAN8MBZ7</accession>
<dbReference type="GO" id="GO:0007166">
    <property type="term" value="P:cell surface receptor signaling pathway"/>
    <property type="evidence" value="ECO:0007669"/>
    <property type="project" value="TreeGrafter"/>
</dbReference>
<name>A0AAN8MBZ7_9TELE</name>
<feature type="compositionally biased region" description="Polar residues" evidence="11">
    <location>
        <begin position="542"/>
        <end position="562"/>
    </location>
</feature>
<dbReference type="GO" id="GO:0009897">
    <property type="term" value="C:external side of plasma membrane"/>
    <property type="evidence" value="ECO:0007669"/>
    <property type="project" value="TreeGrafter"/>
</dbReference>
<evidence type="ECO:0000256" key="1">
    <source>
        <dbReference type="ARBA" id="ARBA00004251"/>
    </source>
</evidence>
<reference evidence="13 14" key="1">
    <citation type="submission" date="2021-04" db="EMBL/GenBank/DDBJ databases">
        <authorList>
            <person name="De Guttry C."/>
            <person name="Zahm M."/>
            <person name="Klopp C."/>
            <person name="Cabau C."/>
            <person name="Louis A."/>
            <person name="Berthelot C."/>
            <person name="Parey E."/>
            <person name="Roest Crollius H."/>
            <person name="Montfort J."/>
            <person name="Robinson-Rechavi M."/>
            <person name="Bucao C."/>
            <person name="Bouchez O."/>
            <person name="Gislard M."/>
            <person name="Lluch J."/>
            <person name="Milhes M."/>
            <person name="Lampietro C."/>
            <person name="Lopez Roques C."/>
            <person name="Donnadieu C."/>
            <person name="Braasch I."/>
            <person name="Desvignes T."/>
            <person name="Postlethwait J."/>
            <person name="Bobe J."/>
            <person name="Wedekind C."/>
            <person name="Guiguen Y."/>
        </authorList>
    </citation>
    <scope>NUCLEOTIDE SEQUENCE [LARGE SCALE GENOMIC DNA]</scope>
    <source>
        <strain evidence="13">Cs_M1</strain>
        <tissue evidence="13">Blood</tissue>
    </source>
</reference>
<evidence type="ECO:0000256" key="12">
    <source>
        <dbReference type="SAM" id="Phobius"/>
    </source>
</evidence>
<evidence type="ECO:0000256" key="11">
    <source>
        <dbReference type="SAM" id="MobiDB-lite"/>
    </source>
</evidence>
<keyword evidence="4" id="KW-0732">Signal</keyword>
<keyword evidence="7" id="KW-1015">Disulfide bond</keyword>
<evidence type="ECO:0000256" key="5">
    <source>
        <dbReference type="ARBA" id="ARBA00022989"/>
    </source>
</evidence>
<dbReference type="EMBL" id="JAGTTL010000004">
    <property type="protein sequence ID" value="KAK6323712.1"/>
    <property type="molecule type" value="Genomic_DNA"/>
</dbReference>
<dbReference type="GO" id="GO:0006955">
    <property type="term" value="P:immune response"/>
    <property type="evidence" value="ECO:0007669"/>
    <property type="project" value="TreeGrafter"/>
</dbReference>
<keyword evidence="5 12" id="KW-1133">Transmembrane helix</keyword>
<feature type="transmembrane region" description="Helical" evidence="12">
    <location>
        <begin position="385"/>
        <end position="411"/>
    </location>
</feature>
<organism evidence="13 14">
    <name type="scientific">Coregonus suidteri</name>
    <dbReference type="NCBI Taxonomy" id="861788"/>
    <lineage>
        <taxon>Eukaryota</taxon>
        <taxon>Metazoa</taxon>
        <taxon>Chordata</taxon>
        <taxon>Craniata</taxon>
        <taxon>Vertebrata</taxon>
        <taxon>Euteleostomi</taxon>
        <taxon>Actinopterygii</taxon>
        <taxon>Neopterygii</taxon>
        <taxon>Teleostei</taxon>
        <taxon>Protacanthopterygii</taxon>
        <taxon>Salmoniformes</taxon>
        <taxon>Salmonidae</taxon>
        <taxon>Coregoninae</taxon>
        <taxon>Coregonus</taxon>
    </lineage>
</organism>
<keyword evidence="2" id="KW-1003">Cell membrane</keyword>
<dbReference type="GO" id="GO:0071222">
    <property type="term" value="P:cellular response to lipopolysaccharide"/>
    <property type="evidence" value="ECO:0007669"/>
    <property type="project" value="TreeGrafter"/>
</dbReference>
<keyword evidence="3 12" id="KW-0812">Transmembrane</keyword>
<dbReference type="InterPro" id="IPR051713">
    <property type="entry name" value="T-cell_Activation_Regulation"/>
</dbReference>
<evidence type="ECO:0000313" key="13">
    <source>
        <dbReference type="EMBL" id="KAK6323712.1"/>
    </source>
</evidence>
<sequence length="602" mass="66378">MSGGIPEQNLRILTKLHEIHRSLIDHKPTASETLQIIPIRNTIEVPFFDWLGSHLLFSDPSLSERDSIKMKIIGVAVFGAVFCTVLTASLKVKEEHKIAFFGEDVHIPLPSLVSTDVLFKPTSNPTAEVVLMRDGRVVSHRAQLNSLKHLILEDVGEEDEGMYVIKNTEVPADVKHIILLVRDCALEQVVKYGETYHIPLSDILGPITLEFRSSQAQVNQTTEPPAVVLLNQTSIPAEEYKGRLSVSEKRVTLSMVRGTDEGSFTVLDRDGKVRRRSCLNVKEHQNFVHLSYGSTLKINLFVDHTKVNLMYTPDWDRKDRVILEHGELVVPVDPSLDGRLTVEGSMCILERVRVSDMGLFRVTDLLGFPVTNIYLEVEAYKLPTLYVAILSLLGLLVLLLLVCLLSCLINVRRRAEKARQIALIAQQADKGDGDAFVKVVQEAYTRFAEESTLASTWDNSNATESTEVTIKGLEVSKAGRYHTFSSDKNFLEMSDSGVEFNSSALPLDSECETDVPQTFTSHKLLLDNSDSVAATIIPEGDQSANRTPDSAMSPSPVTQAQSEADAPEEDLMGVTTPKMASRGAELAISPSVPNATAESTTA</sequence>
<proteinExistence type="predicted"/>
<protein>
    <submittedName>
        <fullName evidence="13">Uncharacterized protein</fullName>
    </submittedName>
</protein>
<keyword evidence="8" id="KW-0675">Receptor</keyword>
<keyword evidence="6 12" id="KW-0472">Membrane</keyword>
<evidence type="ECO:0000256" key="3">
    <source>
        <dbReference type="ARBA" id="ARBA00022692"/>
    </source>
</evidence>
<evidence type="ECO:0000313" key="14">
    <source>
        <dbReference type="Proteomes" id="UP001356427"/>
    </source>
</evidence>
<dbReference type="GO" id="GO:0042102">
    <property type="term" value="P:positive regulation of T cell proliferation"/>
    <property type="evidence" value="ECO:0007669"/>
    <property type="project" value="TreeGrafter"/>
</dbReference>